<dbReference type="OrthoDB" id="660555at2759"/>
<dbReference type="InterPro" id="IPR013083">
    <property type="entry name" value="Znf_RING/FYVE/PHD"/>
</dbReference>
<evidence type="ECO:0000256" key="1">
    <source>
        <dbReference type="ARBA" id="ARBA00022723"/>
    </source>
</evidence>
<dbReference type="InterPro" id="IPR000306">
    <property type="entry name" value="Znf_FYVE"/>
</dbReference>
<dbReference type="InterPro" id="IPR017455">
    <property type="entry name" value="Znf_FYVE-rel"/>
</dbReference>
<keyword evidence="2 4" id="KW-0863">Zinc-finger</keyword>
<dbReference type="PANTHER" id="PTHR39490:SF8">
    <property type="entry name" value="ZINC FINGER FYVE DOMAIN-CONTAINING PROTEIN 21"/>
    <property type="match status" value="1"/>
</dbReference>
<comment type="caution">
    <text evidence="7">The sequence shown here is derived from an EMBL/GenBank/DDBJ whole genome shotgun (WGS) entry which is preliminary data.</text>
</comment>
<name>A0A9W7FH52_9STRA</name>
<organism evidence="7 8">
    <name type="scientific">Triparma retinervis</name>
    <dbReference type="NCBI Taxonomy" id="2557542"/>
    <lineage>
        <taxon>Eukaryota</taxon>
        <taxon>Sar</taxon>
        <taxon>Stramenopiles</taxon>
        <taxon>Ochrophyta</taxon>
        <taxon>Bolidophyceae</taxon>
        <taxon>Parmales</taxon>
        <taxon>Triparmaceae</taxon>
        <taxon>Triparma</taxon>
    </lineage>
</organism>
<dbReference type="InterPro" id="IPR035984">
    <property type="entry name" value="Acyl-CoA-binding_sf"/>
</dbReference>
<dbReference type="GO" id="GO:0008270">
    <property type="term" value="F:zinc ion binding"/>
    <property type="evidence" value="ECO:0007669"/>
    <property type="project" value="UniProtKB-KW"/>
</dbReference>
<feature type="domain" description="ACB" evidence="6">
    <location>
        <begin position="246"/>
        <end position="333"/>
    </location>
</feature>
<evidence type="ECO:0000259" key="6">
    <source>
        <dbReference type="PROSITE" id="PS51228"/>
    </source>
</evidence>
<sequence>MSIKILRLREVLGPGSSYPHLEQKYIRDGLIRVFSRVFSSSEVLGRAAGISYEEMVNFSGPYVDFAVSEGMSYVAVESSAMNVVGFLFVEDLGGPSKTTIKSGLVERVERATSDRLGAVFQTLESLHGTFKDKMGVKKIKRNQYFHILAAGALPEVRGTGITFAMVVRVYEDLVGRLMNPFVGMLAEATGFASQKILKSTLIPELSWVVDAKLSDFKRDDGSLLFPTAQTPSIQLSYQFAASEGSLERTFQEALLFVGSHRYLMDSMAELQLRLFALHKKSTNGKVSKPGMLDVVGQAKYRAFAKVEKEKLTRDGAREHFVNLVQQFFPEWKLMLSNINEVPINKAVLRKLEQALTGPGGMGGGIDLKAIWVDDKHAGSCMRCENVKFTLTKRRHHCRVCGLVVCEGCSPHRLELPPNFKVEGLHRILNIFTVLKSRIPPTDHLFTSTVSLSDPTLFLDAPRRLLFLLPVPICYVDLDVLIMHQDILHLITLAAANGWSCCPAPPTPSTAPSTAPSPSIKYTCHAVGNFRNKKKIFSPPPPPLGSHFNCGVTVIPLPSNSPFPDFPFLPLYAGSIGILSRPGWSDTEEKMLNLLLPSWSGLHVRYNLQKRAHHHAPALWGEALAGGDGEYRHPVVLHFVGGKPWNTVKELNVIDWEDRTCKDEGGVEGRYGDLFEVWRDVVLRRVDVFPTVPRKDGGS</sequence>
<dbReference type="SUPFAM" id="SSF47027">
    <property type="entry name" value="Acyl-CoA binding protein"/>
    <property type="match status" value="1"/>
</dbReference>
<dbReference type="Proteomes" id="UP001165082">
    <property type="component" value="Unassembled WGS sequence"/>
</dbReference>
<dbReference type="PANTHER" id="PTHR39490">
    <property type="entry name" value="ARRESTIN DOMAIN-CONTAINING PROTEIN D"/>
    <property type="match status" value="1"/>
</dbReference>
<accession>A0A9W7FH52</accession>
<dbReference type="Pfam" id="PF01363">
    <property type="entry name" value="FYVE"/>
    <property type="match status" value="1"/>
</dbReference>
<dbReference type="Gene3D" id="3.30.40.10">
    <property type="entry name" value="Zinc/RING finger domain, C3HC4 (zinc finger)"/>
    <property type="match status" value="1"/>
</dbReference>
<gene>
    <name evidence="7" type="ORF">TrRE_jg12087</name>
</gene>
<dbReference type="InterPro" id="IPR000582">
    <property type="entry name" value="Acyl-CoA-binding_protein"/>
</dbReference>
<dbReference type="PROSITE" id="PS50178">
    <property type="entry name" value="ZF_FYVE"/>
    <property type="match status" value="1"/>
</dbReference>
<evidence type="ECO:0000259" key="5">
    <source>
        <dbReference type="PROSITE" id="PS50178"/>
    </source>
</evidence>
<dbReference type="AlphaFoldDB" id="A0A9W7FH52"/>
<dbReference type="Pfam" id="PF00887">
    <property type="entry name" value="ACBP"/>
    <property type="match status" value="1"/>
</dbReference>
<evidence type="ECO:0008006" key="9">
    <source>
        <dbReference type="Google" id="ProtNLM"/>
    </source>
</evidence>
<protein>
    <recommendedName>
        <fullName evidence="9">FYVE-type domain-containing protein</fullName>
    </recommendedName>
</protein>
<dbReference type="Gene3D" id="3.40.630.30">
    <property type="match status" value="1"/>
</dbReference>
<dbReference type="InterPro" id="IPR014352">
    <property type="entry name" value="FERM/acyl-CoA-bd_prot_sf"/>
</dbReference>
<evidence type="ECO:0000313" key="7">
    <source>
        <dbReference type="EMBL" id="GMI12118.1"/>
    </source>
</evidence>
<evidence type="ECO:0000256" key="2">
    <source>
        <dbReference type="ARBA" id="ARBA00022771"/>
    </source>
</evidence>
<keyword evidence="3" id="KW-0862">Zinc</keyword>
<dbReference type="SUPFAM" id="SSF57903">
    <property type="entry name" value="FYVE/PHD zinc finger"/>
    <property type="match status" value="1"/>
</dbReference>
<evidence type="ECO:0000256" key="3">
    <source>
        <dbReference type="ARBA" id="ARBA00022833"/>
    </source>
</evidence>
<dbReference type="SMART" id="SM00064">
    <property type="entry name" value="FYVE"/>
    <property type="match status" value="1"/>
</dbReference>
<dbReference type="InterPro" id="IPR011011">
    <property type="entry name" value="Znf_FYVE_PHD"/>
</dbReference>
<keyword evidence="8" id="KW-1185">Reference proteome</keyword>
<dbReference type="EMBL" id="BRXZ01000460">
    <property type="protein sequence ID" value="GMI12118.1"/>
    <property type="molecule type" value="Genomic_DNA"/>
</dbReference>
<evidence type="ECO:0000313" key="8">
    <source>
        <dbReference type="Proteomes" id="UP001165082"/>
    </source>
</evidence>
<reference evidence="7" key="1">
    <citation type="submission" date="2022-07" db="EMBL/GenBank/DDBJ databases">
        <title>Genome analysis of Parmales, a sister group of diatoms, reveals the evolutionary specialization of diatoms from phago-mixotrophs to photoautotrophs.</title>
        <authorList>
            <person name="Ban H."/>
            <person name="Sato S."/>
            <person name="Yoshikawa S."/>
            <person name="Kazumasa Y."/>
            <person name="Nakamura Y."/>
            <person name="Ichinomiya M."/>
            <person name="Saitoh K."/>
            <person name="Sato N."/>
            <person name="Blanc-Mathieu R."/>
            <person name="Endo H."/>
            <person name="Kuwata A."/>
            <person name="Ogata H."/>
        </authorList>
    </citation>
    <scope>NUCLEOTIDE SEQUENCE</scope>
</reference>
<dbReference type="Gene3D" id="1.20.80.10">
    <property type="match status" value="1"/>
</dbReference>
<dbReference type="PROSITE" id="PS51228">
    <property type="entry name" value="ACB_2"/>
    <property type="match status" value="1"/>
</dbReference>
<evidence type="ECO:0000256" key="4">
    <source>
        <dbReference type="PROSITE-ProRule" id="PRU00091"/>
    </source>
</evidence>
<keyword evidence="1" id="KW-0479">Metal-binding</keyword>
<dbReference type="GO" id="GO:0000062">
    <property type="term" value="F:fatty-acyl-CoA binding"/>
    <property type="evidence" value="ECO:0007669"/>
    <property type="project" value="InterPro"/>
</dbReference>
<proteinExistence type="predicted"/>
<feature type="domain" description="FYVE-type" evidence="5">
    <location>
        <begin position="374"/>
        <end position="416"/>
    </location>
</feature>
<dbReference type="InterPro" id="IPR052113">
    <property type="entry name" value="FYVE-type_Zinc_Finger"/>
</dbReference>